<dbReference type="PANTHER" id="PTHR37833:SF1">
    <property type="entry name" value="SIGNAL PEPTIDE PROTEIN"/>
    <property type="match status" value="1"/>
</dbReference>
<dbReference type="EMBL" id="AP026867">
    <property type="protein sequence ID" value="BDS10465.1"/>
    <property type="molecule type" value="Genomic_DNA"/>
</dbReference>
<dbReference type="PANTHER" id="PTHR37833">
    <property type="entry name" value="LIPOPROTEIN-RELATED"/>
    <property type="match status" value="1"/>
</dbReference>
<protein>
    <submittedName>
        <fullName evidence="1">DUF1573 domain-containing protein</fullName>
    </submittedName>
</protein>
<keyword evidence="2" id="KW-1185">Reference proteome</keyword>
<dbReference type="InterPro" id="IPR013783">
    <property type="entry name" value="Ig-like_fold"/>
</dbReference>
<dbReference type="KEGG" id="aup:AsAng_0011730"/>
<evidence type="ECO:0000313" key="1">
    <source>
        <dbReference type="EMBL" id="BDS10465.1"/>
    </source>
</evidence>
<dbReference type="Pfam" id="PF07610">
    <property type="entry name" value="DUF1573"/>
    <property type="match status" value="1"/>
</dbReference>
<dbReference type="RefSeq" id="WP_264791775.1">
    <property type="nucleotide sequence ID" value="NZ_AP026867.1"/>
</dbReference>
<dbReference type="PROSITE" id="PS51257">
    <property type="entry name" value="PROKAR_LIPOPROTEIN"/>
    <property type="match status" value="1"/>
</dbReference>
<dbReference type="Gene3D" id="2.60.40.10">
    <property type="entry name" value="Immunoglobulins"/>
    <property type="match status" value="1"/>
</dbReference>
<dbReference type="AlphaFoldDB" id="A0A916DR59"/>
<sequence>MNKVIALLGIVCLMTACSSSEEPSKNVPSSTEVEKMEGISNSSLISNPVTADEAISPEEAATIEFEEEVFDFGDIVEGESVEHLFKFKNTGKNPLVISHAQGSCGCTVPEWPKDPIAPGEGGEIKVKFNSKGKHGEQNKTVTISANTIPNKTTIRVVGGVETNPETEAAEKAAKADS</sequence>
<dbReference type="InterPro" id="IPR011467">
    <property type="entry name" value="DUF1573"/>
</dbReference>
<gene>
    <name evidence="1" type="ORF">AsAng_0011730</name>
</gene>
<accession>A0A916DR59</accession>
<reference evidence="1" key="1">
    <citation type="submission" date="2022-09" db="EMBL/GenBank/DDBJ databases">
        <title>Aureispira anguillicida sp. nov., isolated from Leptocephalus of Japanese eel Anguilla japonica.</title>
        <authorList>
            <person name="Yuasa K."/>
            <person name="Mekata T."/>
            <person name="Ikunari K."/>
        </authorList>
    </citation>
    <scope>NUCLEOTIDE SEQUENCE</scope>
    <source>
        <strain evidence="1">EL160426</strain>
    </source>
</reference>
<evidence type="ECO:0000313" key="2">
    <source>
        <dbReference type="Proteomes" id="UP001060919"/>
    </source>
</evidence>
<organism evidence="1 2">
    <name type="scientific">Aureispira anguillae</name>
    <dbReference type="NCBI Taxonomy" id="2864201"/>
    <lineage>
        <taxon>Bacteria</taxon>
        <taxon>Pseudomonadati</taxon>
        <taxon>Bacteroidota</taxon>
        <taxon>Saprospiria</taxon>
        <taxon>Saprospirales</taxon>
        <taxon>Saprospiraceae</taxon>
        <taxon>Aureispira</taxon>
    </lineage>
</organism>
<proteinExistence type="predicted"/>
<dbReference type="Proteomes" id="UP001060919">
    <property type="component" value="Chromosome"/>
</dbReference>
<name>A0A916DR59_9BACT</name>